<proteinExistence type="predicted"/>
<organism evidence="1 2">
    <name type="scientific">Neolentinus lepideus HHB14362 ss-1</name>
    <dbReference type="NCBI Taxonomy" id="1314782"/>
    <lineage>
        <taxon>Eukaryota</taxon>
        <taxon>Fungi</taxon>
        <taxon>Dikarya</taxon>
        <taxon>Basidiomycota</taxon>
        <taxon>Agaricomycotina</taxon>
        <taxon>Agaricomycetes</taxon>
        <taxon>Gloeophyllales</taxon>
        <taxon>Gloeophyllaceae</taxon>
        <taxon>Neolentinus</taxon>
    </lineage>
</organism>
<dbReference type="AlphaFoldDB" id="A0A165VGU2"/>
<dbReference type="Proteomes" id="UP000076761">
    <property type="component" value="Unassembled WGS sequence"/>
</dbReference>
<dbReference type="InParanoid" id="A0A165VGU2"/>
<keyword evidence="2" id="KW-1185">Reference proteome</keyword>
<name>A0A165VGU2_9AGAM</name>
<protein>
    <submittedName>
        <fullName evidence="1">Uncharacterized protein</fullName>
    </submittedName>
</protein>
<evidence type="ECO:0000313" key="1">
    <source>
        <dbReference type="EMBL" id="KZT29655.1"/>
    </source>
</evidence>
<sequence length="62" mass="6498">MANCVTAALLPTVGPVGAALYAFINTQLSNTYMEFEEGSSDVAAFVVFALQSCYHPPPISAT</sequence>
<dbReference type="EMBL" id="KV425553">
    <property type="protein sequence ID" value="KZT29655.1"/>
    <property type="molecule type" value="Genomic_DNA"/>
</dbReference>
<evidence type="ECO:0000313" key="2">
    <source>
        <dbReference type="Proteomes" id="UP000076761"/>
    </source>
</evidence>
<gene>
    <name evidence="1" type="ORF">NEOLEDRAFT_1127406</name>
</gene>
<reference evidence="1 2" key="1">
    <citation type="journal article" date="2016" name="Mol. Biol. Evol.">
        <title>Comparative Genomics of Early-Diverging Mushroom-Forming Fungi Provides Insights into the Origins of Lignocellulose Decay Capabilities.</title>
        <authorList>
            <person name="Nagy L.G."/>
            <person name="Riley R."/>
            <person name="Tritt A."/>
            <person name="Adam C."/>
            <person name="Daum C."/>
            <person name="Floudas D."/>
            <person name="Sun H."/>
            <person name="Yadav J.S."/>
            <person name="Pangilinan J."/>
            <person name="Larsson K.H."/>
            <person name="Matsuura K."/>
            <person name="Barry K."/>
            <person name="Labutti K."/>
            <person name="Kuo R."/>
            <person name="Ohm R.A."/>
            <person name="Bhattacharya S.S."/>
            <person name="Shirouzu T."/>
            <person name="Yoshinaga Y."/>
            <person name="Martin F.M."/>
            <person name="Grigoriev I.V."/>
            <person name="Hibbett D.S."/>
        </authorList>
    </citation>
    <scope>NUCLEOTIDE SEQUENCE [LARGE SCALE GENOMIC DNA]</scope>
    <source>
        <strain evidence="1 2">HHB14362 ss-1</strain>
    </source>
</reference>
<accession>A0A165VGU2</accession>